<protein>
    <submittedName>
        <fullName evidence="2">Uncharacterized protein</fullName>
    </submittedName>
</protein>
<sequence length="70" mass="7511">MPDAAPFILTIADAAFFLALAACITFGIVFGYYWLRAGESRTVALVSLFVYAMGCILILLFALSTTNIGL</sequence>
<name>A0A1F6ETQ3_9BACT</name>
<evidence type="ECO:0000313" key="2">
    <source>
        <dbReference type="EMBL" id="OGG76980.1"/>
    </source>
</evidence>
<keyword evidence="1" id="KW-1133">Transmembrane helix</keyword>
<gene>
    <name evidence="2" type="ORF">A3B35_02400</name>
</gene>
<reference evidence="2 3" key="1">
    <citation type="journal article" date="2016" name="Nat. Commun.">
        <title>Thousands of microbial genomes shed light on interconnected biogeochemical processes in an aquifer system.</title>
        <authorList>
            <person name="Anantharaman K."/>
            <person name="Brown C.T."/>
            <person name="Hug L.A."/>
            <person name="Sharon I."/>
            <person name="Castelle C.J."/>
            <person name="Probst A.J."/>
            <person name="Thomas B.C."/>
            <person name="Singh A."/>
            <person name="Wilkins M.J."/>
            <person name="Karaoz U."/>
            <person name="Brodie E.L."/>
            <person name="Williams K.H."/>
            <person name="Hubbard S.S."/>
            <person name="Banfield J.F."/>
        </authorList>
    </citation>
    <scope>NUCLEOTIDE SEQUENCE [LARGE SCALE GENOMIC DNA]</scope>
</reference>
<dbReference type="EMBL" id="MFMC01000030">
    <property type="protein sequence ID" value="OGG76980.1"/>
    <property type="molecule type" value="Genomic_DNA"/>
</dbReference>
<keyword evidence="1" id="KW-0472">Membrane</keyword>
<proteinExistence type="predicted"/>
<keyword evidence="1" id="KW-0812">Transmembrane</keyword>
<evidence type="ECO:0000313" key="3">
    <source>
        <dbReference type="Proteomes" id="UP000177215"/>
    </source>
</evidence>
<dbReference type="AlphaFoldDB" id="A0A1F6ETQ3"/>
<feature type="transmembrane region" description="Helical" evidence="1">
    <location>
        <begin position="42"/>
        <end position="63"/>
    </location>
</feature>
<dbReference type="Proteomes" id="UP000177215">
    <property type="component" value="Unassembled WGS sequence"/>
</dbReference>
<evidence type="ECO:0000256" key="1">
    <source>
        <dbReference type="SAM" id="Phobius"/>
    </source>
</evidence>
<comment type="caution">
    <text evidence="2">The sequence shown here is derived from an EMBL/GenBank/DDBJ whole genome shotgun (WGS) entry which is preliminary data.</text>
</comment>
<accession>A0A1F6ETQ3</accession>
<organism evidence="2 3">
    <name type="scientific">Candidatus Kaiserbacteria bacterium RIFCSPLOWO2_01_FULL_54_24</name>
    <dbReference type="NCBI Taxonomy" id="1798515"/>
    <lineage>
        <taxon>Bacteria</taxon>
        <taxon>Candidatus Kaiseribacteriota</taxon>
    </lineage>
</organism>
<dbReference type="STRING" id="1798515.A3B35_02400"/>
<feature type="transmembrane region" description="Helical" evidence="1">
    <location>
        <begin position="6"/>
        <end position="35"/>
    </location>
</feature>